<evidence type="ECO:0000256" key="1">
    <source>
        <dbReference type="SAM" id="MobiDB-lite"/>
    </source>
</evidence>
<name>A0A8S9MJ92_BRACR</name>
<comment type="caution">
    <text evidence="2">The sequence shown here is derived from an EMBL/GenBank/DDBJ whole genome shotgun (WGS) entry which is preliminary data.</text>
</comment>
<reference evidence="2" key="1">
    <citation type="submission" date="2019-12" db="EMBL/GenBank/DDBJ databases">
        <title>Genome sequencing and annotation of Brassica cretica.</title>
        <authorList>
            <person name="Studholme D.J."/>
            <person name="Sarris P.F."/>
        </authorList>
    </citation>
    <scope>NUCLEOTIDE SEQUENCE</scope>
    <source>
        <strain evidence="2">PFS-001/15</strain>
        <tissue evidence="2">Leaf</tissue>
    </source>
</reference>
<feature type="region of interest" description="Disordered" evidence="1">
    <location>
        <begin position="145"/>
        <end position="167"/>
    </location>
</feature>
<evidence type="ECO:0000313" key="2">
    <source>
        <dbReference type="EMBL" id="KAF2617509.1"/>
    </source>
</evidence>
<accession>A0A8S9MJ92</accession>
<proteinExistence type="predicted"/>
<dbReference type="EMBL" id="QGKW02000007">
    <property type="protein sequence ID" value="KAF2617509.1"/>
    <property type="molecule type" value="Genomic_DNA"/>
</dbReference>
<dbReference type="Proteomes" id="UP000712281">
    <property type="component" value="Unassembled WGS sequence"/>
</dbReference>
<gene>
    <name evidence="2" type="ORF">F2Q68_00038704</name>
</gene>
<dbReference type="AlphaFoldDB" id="A0A8S9MJ92"/>
<protein>
    <submittedName>
        <fullName evidence="2">Uncharacterized protein</fullName>
    </submittedName>
</protein>
<organism evidence="2 3">
    <name type="scientific">Brassica cretica</name>
    <name type="common">Mustard</name>
    <dbReference type="NCBI Taxonomy" id="69181"/>
    <lineage>
        <taxon>Eukaryota</taxon>
        <taxon>Viridiplantae</taxon>
        <taxon>Streptophyta</taxon>
        <taxon>Embryophyta</taxon>
        <taxon>Tracheophyta</taxon>
        <taxon>Spermatophyta</taxon>
        <taxon>Magnoliopsida</taxon>
        <taxon>eudicotyledons</taxon>
        <taxon>Gunneridae</taxon>
        <taxon>Pentapetalae</taxon>
        <taxon>rosids</taxon>
        <taxon>malvids</taxon>
        <taxon>Brassicales</taxon>
        <taxon>Brassicaceae</taxon>
        <taxon>Brassiceae</taxon>
        <taxon>Brassica</taxon>
    </lineage>
</organism>
<sequence length="167" mass="17807">MGCDGGDEKTVAAVKYKVVIVVILCFYHHRSRCFNIHTVAVSSTSTTVAVAYGSTTVAVVSRSTTVAVVLPNANSIAKPVDCVSSSSPTRTGLNRSGGARWSRFESLPRFRGLLWPASVVHVRGPSSILPASLPKLLSIFDESSPNRQHYSAPTPQHVASESRPSSL</sequence>
<evidence type="ECO:0000313" key="3">
    <source>
        <dbReference type="Proteomes" id="UP000712281"/>
    </source>
</evidence>